<evidence type="ECO:0000313" key="1">
    <source>
        <dbReference type="EMBL" id="QEL11886.1"/>
    </source>
</evidence>
<protein>
    <submittedName>
        <fullName evidence="1">YbjQ family protein</fullName>
    </submittedName>
</protein>
<gene>
    <name evidence="1" type="ORF">FY550_12560</name>
</gene>
<dbReference type="AlphaFoldDB" id="A0A1S1NX10"/>
<organism evidence="1 2">
    <name type="scientific">Kushneria phosphatilytica</name>
    <dbReference type="NCBI Taxonomy" id="657387"/>
    <lineage>
        <taxon>Bacteria</taxon>
        <taxon>Pseudomonadati</taxon>
        <taxon>Pseudomonadota</taxon>
        <taxon>Gammaproteobacteria</taxon>
        <taxon>Oceanospirillales</taxon>
        <taxon>Halomonadaceae</taxon>
        <taxon>Kushneria</taxon>
    </lineage>
</organism>
<dbReference type="OrthoDB" id="8161726at2"/>
<accession>A0A1S1NX10</accession>
<dbReference type="RefSeq" id="WP_070978620.1">
    <property type="nucleotide sequence ID" value="NZ_CP043420.1"/>
</dbReference>
<name>A0A1S1NX10_9GAMM</name>
<dbReference type="Proteomes" id="UP000322553">
    <property type="component" value="Chromosome"/>
</dbReference>
<dbReference type="EMBL" id="CP043420">
    <property type="protein sequence ID" value="QEL11886.1"/>
    <property type="molecule type" value="Genomic_DNA"/>
</dbReference>
<dbReference type="STRING" id="657387.BH688_09110"/>
<keyword evidence="2" id="KW-1185">Reference proteome</keyword>
<dbReference type="KEGG" id="kuy:FY550_12560"/>
<evidence type="ECO:0000313" key="2">
    <source>
        <dbReference type="Proteomes" id="UP000322553"/>
    </source>
</evidence>
<reference evidence="1 2" key="1">
    <citation type="submission" date="2019-08" db="EMBL/GenBank/DDBJ databases">
        <title>Complete genome sequence of Kushneria sp. YCWA18, a halophilic phosphate-solubilizing bacterium isolated from Daqiao saltern in China.</title>
        <authorList>
            <person name="Du G.-X."/>
            <person name="Qu L.-Y."/>
        </authorList>
    </citation>
    <scope>NUCLEOTIDE SEQUENCE [LARGE SCALE GENOMIC DNA]</scope>
    <source>
        <strain evidence="1 2">YCWA18</strain>
    </source>
</reference>
<proteinExistence type="predicted"/>
<sequence>MTPRAILTATLLGALLSLGLATDAQARNDFLMQPLANVFSQPEAQQQLDPSIQLFFADQLHPDIKTRRGGYFATHKVSSVLKSDEEACRQAALESLLDLQKRAREVGANAVVNIVSYYDQRANPSDNRYECHAGNVITEVAFKGDLVTIDKQ</sequence>